<sequence>MRLLLSLSLGAASLMALPLHAQEPLCAGEPAEWLAEADLSAADAPLQVEGRTDAATRPWFAFRTEAETTSLRLEPEAVGAGDPSLVLATPDGEVLAENDDAAGTLNSRIETSVGPGTYCLRLVPVGEPVMTARVQAGRADQPALLAEPADTSIVACGPEIGGTPLAEGPLDAALPAGKVEHQAGAGVEYLRFSLAAPTSVTLRAVSEGLDPHVKLYDGAGALVAENDDADGLNSRLDFLTPLEAGDYCLGVAPLSPGEGSITVSAEALDRAGFLRTAWRKGEMPPPEGEWPVQVLDLAKVRDTVVLHDGAAQWLGFALERPSVLVVDAYGQAVGVDSKLALFGAAGQLVAENDDADGGTDAQLLVRLEPGQYRLAVMDVNRLDQPGAPIRPIGLVFERYERVE</sequence>
<dbReference type="NCBIfam" id="NF038127">
    <property type="entry name" value="FDP_fam"/>
    <property type="match status" value="1"/>
</dbReference>
<dbReference type="Gene3D" id="2.60.120.380">
    <property type="match status" value="1"/>
</dbReference>
<organism evidence="2 3">
    <name type="scientific">Paracoccus tibetensis</name>
    <dbReference type="NCBI Taxonomy" id="336292"/>
    <lineage>
        <taxon>Bacteria</taxon>
        <taxon>Pseudomonadati</taxon>
        <taxon>Pseudomonadota</taxon>
        <taxon>Alphaproteobacteria</taxon>
        <taxon>Rhodobacterales</taxon>
        <taxon>Paracoccaceae</taxon>
        <taxon>Paracoccus</taxon>
    </lineage>
</organism>
<keyword evidence="3" id="KW-1185">Reference proteome</keyword>
<accession>A0A1G5DL67</accession>
<protein>
    <recommendedName>
        <fullName evidence="4">Pre-peptidase C-terminal domain-containing protein</fullName>
    </recommendedName>
</protein>
<feature type="signal peptide" evidence="1">
    <location>
        <begin position="1"/>
        <end position="21"/>
    </location>
</feature>
<gene>
    <name evidence="2" type="ORF">SAMN05660710_00847</name>
</gene>
<evidence type="ECO:0000256" key="1">
    <source>
        <dbReference type="SAM" id="SignalP"/>
    </source>
</evidence>
<keyword evidence="1" id="KW-0732">Signal</keyword>
<proteinExistence type="predicted"/>
<dbReference type="AlphaFoldDB" id="A0A1G5DL67"/>
<evidence type="ECO:0008006" key="4">
    <source>
        <dbReference type="Google" id="ProtNLM"/>
    </source>
</evidence>
<evidence type="ECO:0000313" key="2">
    <source>
        <dbReference type="EMBL" id="SCY15261.1"/>
    </source>
</evidence>
<feature type="chain" id="PRO_5011505892" description="Pre-peptidase C-terminal domain-containing protein" evidence="1">
    <location>
        <begin position="22"/>
        <end position="403"/>
    </location>
</feature>
<reference evidence="2 3" key="1">
    <citation type="submission" date="2016-10" db="EMBL/GenBank/DDBJ databases">
        <authorList>
            <person name="de Groot N.N."/>
        </authorList>
    </citation>
    <scope>NUCLEOTIDE SEQUENCE [LARGE SCALE GENOMIC DNA]</scope>
    <source>
        <strain evidence="2 3">CGMCC 1.8925</strain>
    </source>
</reference>
<dbReference type="STRING" id="336292.SAMN05660710_00847"/>
<name>A0A1G5DL67_9RHOB</name>
<evidence type="ECO:0000313" key="3">
    <source>
        <dbReference type="Proteomes" id="UP000199502"/>
    </source>
</evidence>
<dbReference type="Proteomes" id="UP000199502">
    <property type="component" value="Unassembled WGS sequence"/>
</dbReference>
<dbReference type="EMBL" id="FMVT01000002">
    <property type="protein sequence ID" value="SCY15261.1"/>
    <property type="molecule type" value="Genomic_DNA"/>
</dbReference>